<sequence>MYLSIQQVSKKLHKSERQIRYMIKQEQIMPVNPDTYRRDGGYRFKEEEIEHIRRTYDMNGLTVKEAAKRAGISPQYLMQFVGKGEVESFTKIIGKQKRRFFELEEIERFKDRLKERTVSNREGEYGALVQLISREVRIFDKVRINGVMTRVVSTSPLKTLMSNGKEIHIHENIEGKGIWPERDYIKQKGFAEFSVPIPRNMDHPVYDLLYKMILQLGKKNIQIYETDLGDFYVRCRLGQLKITEDELQLLLRYIEKGEIYYDPKTFVAHLMSGFTTTSIDIPTKILKRYQQEAEELGLPVEELLLKALRRYL</sequence>
<gene>
    <name evidence="1" type="ORF">GCM10011389_02500</name>
</gene>
<protein>
    <recommendedName>
        <fullName evidence="3">Helix-turn-helix domain-containing protein</fullName>
    </recommendedName>
</protein>
<evidence type="ECO:0000313" key="1">
    <source>
        <dbReference type="EMBL" id="GGC98811.1"/>
    </source>
</evidence>
<dbReference type="RefSeq" id="WP_188650142.1">
    <property type="nucleotide sequence ID" value="NZ_BMIN01000001.1"/>
</dbReference>
<organism evidence="1 2">
    <name type="scientific">Pontibacillus salipaludis</name>
    <dbReference type="NCBI Taxonomy" id="1697394"/>
    <lineage>
        <taxon>Bacteria</taxon>
        <taxon>Bacillati</taxon>
        <taxon>Bacillota</taxon>
        <taxon>Bacilli</taxon>
        <taxon>Bacillales</taxon>
        <taxon>Bacillaceae</taxon>
        <taxon>Pontibacillus</taxon>
    </lineage>
</organism>
<keyword evidence="2" id="KW-1185">Reference proteome</keyword>
<evidence type="ECO:0008006" key="3">
    <source>
        <dbReference type="Google" id="ProtNLM"/>
    </source>
</evidence>
<dbReference type="Proteomes" id="UP000642571">
    <property type="component" value="Unassembled WGS sequence"/>
</dbReference>
<evidence type="ECO:0000313" key="2">
    <source>
        <dbReference type="Proteomes" id="UP000642571"/>
    </source>
</evidence>
<name>A0ABQ1PLD2_9BACI</name>
<comment type="caution">
    <text evidence="1">The sequence shown here is derived from an EMBL/GenBank/DDBJ whole genome shotgun (WGS) entry which is preliminary data.</text>
</comment>
<reference evidence="2" key="1">
    <citation type="journal article" date="2019" name="Int. J. Syst. Evol. Microbiol.">
        <title>The Global Catalogue of Microorganisms (GCM) 10K type strain sequencing project: providing services to taxonomists for standard genome sequencing and annotation.</title>
        <authorList>
            <consortium name="The Broad Institute Genomics Platform"/>
            <consortium name="The Broad Institute Genome Sequencing Center for Infectious Disease"/>
            <person name="Wu L."/>
            <person name="Ma J."/>
        </authorList>
    </citation>
    <scope>NUCLEOTIDE SEQUENCE [LARGE SCALE GENOMIC DNA]</scope>
    <source>
        <strain evidence="2">CGMCC 1.15353</strain>
    </source>
</reference>
<proteinExistence type="predicted"/>
<dbReference type="EMBL" id="BMIN01000001">
    <property type="protein sequence ID" value="GGC98811.1"/>
    <property type="molecule type" value="Genomic_DNA"/>
</dbReference>
<accession>A0ABQ1PLD2</accession>